<dbReference type="SUPFAM" id="SSF47954">
    <property type="entry name" value="Cyclin-like"/>
    <property type="match status" value="2"/>
</dbReference>
<feature type="domain" description="Cyclin N-terminal" evidence="1">
    <location>
        <begin position="27"/>
        <end position="149"/>
    </location>
</feature>
<keyword evidence="3" id="KW-1185">Reference proteome</keyword>
<organism evidence="2 3">
    <name type="scientific">Bifiguratus adelaidae</name>
    <dbReference type="NCBI Taxonomy" id="1938954"/>
    <lineage>
        <taxon>Eukaryota</taxon>
        <taxon>Fungi</taxon>
        <taxon>Fungi incertae sedis</taxon>
        <taxon>Mucoromycota</taxon>
        <taxon>Mucoromycotina</taxon>
        <taxon>Endogonomycetes</taxon>
        <taxon>Endogonales</taxon>
        <taxon>Endogonales incertae sedis</taxon>
        <taxon>Bifiguratus</taxon>
    </lineage>
</organism>
<evidence type="ECO:0000313" key="2">
    <source>
        <dbReference type="EMBL" id="OZJ04998.1"/>
    </source>
</evidence>
<dbReference type="InterPro" id="IPR006671">
    <property type="entry name" value="Cyclin_N"/>
</dbReference>
<dbReference type="Pfam" id="PF00134">
    <property type="entry name" value="Cyclin_N"/>
    <property type="match status" value="1"/>
</dbReference>
<protein>
    <recommendedName>
        <fullName evidence="1">Cyclin N-terminal domain-containing protein</fullName>
    </recommendedName>
</protein>
<dbReference type="EMBL" id="MVBO01000024">
    <property type="protein sequence ID" value="OZJ04998.1"/>
    <property type="molecule type" value="Genomic_DNA"/>
</dbReference>
<evidence type="ECO:0000259" key="1">
    <source>
        <dbReference type="Pfam" id="PF00134"/>
    </source>
</evidence>
<proteinExistence type="predicted"/>
<sequence length="302" mass="33878">MPSALSLLNPRPTLEQLECSPSRRDGISSDLEEDMRGIGCRLIQDAGILCKIPQATIATAQVLFQRFFYVASLRRFAVLDMASASLFLAAKLGECATRISSLTLAFDHVAKRLRGQPTDVFEAFSQEAYDYKTKLIVGEMQLLKRLGFHTTVQLPYGLMINYLRILGLEEREDVANKCWALLNDGLATPIYILFTPQALACAAIDLSCRLFAIRLPDSPPESAWYELFDTNREEMDIIIGWFARLYLRRGNIALGDLVARPENFAQENGDSVASNTLLGTPSTHWANIPIRLEELEALFKRQ</sequence>
<dbReference type="AlphaFoldDB" id="A0A261Y348"/>
<reference evidence="2 3" key="1">
    <citation type="journal article" date="2017" name="Mycologia">
        <title>Bifiguratus adelaidae, gen. et sp. nov., a new member of Mucoromycotina in endophytic and soil-dwelling habitats.</title>
        <authorList>
            <person name="Torres-Cruz T.J."/>
            <person name="Billingsley Tobias T.L."/>
            <person name="Almatruk M."/>
            <person name="Hesse C."/>
            <person name="Kuske C.R."/>
            <person name="Desiro A."/>
            <person name="Benucci G.M."/>
            <person name="Bonito G."/>
            <person name="Stajich J.E."/>
            <person name="Dunlap C."/>
            <person name="Arnold A.E."/>
            <person name="Porras-Alfaro A."/>
        </authorList>
    </citation>
    <scope>NUCLEOTIDE SEQUENCE [LARGE SCALE GENOMIC DNA]</scope>
    <source>
        <strain evidence="2 3">AZ0501</strain>
    </source>
</reference>
<evidence type="ECO:0000313" key="3">
    <source>
        <dbReference type="Proteomes" id="UP000242875"/>
    </source>
</evidence>
<dbReference type="Proteomes" id="UP000242875">
    <property type="component" value="Unassembled WGS sequence"/>
</dbReference>
<dbReference type="GO" id="GO:0016538">
    <property type="term" value="F:cyclin-dependent protein serine/threonine kinase regulator activity"/>
    <property type="evidence" value="ECO:0007669"/>
    <property type="project" value="InterPro"/>
</dbReference>
<dbReference type="Gene3D" id="1.10.472.10">
    <property type="entry name" value="Cyclin-like"/>
    <property type="match status" value="2"/>
</dbReference>
<comment type="caution">
    <text evidence="2">The sequence shown here is derived from an EMBL/GenBank/DDBJ whole genome shotgun (WGS) entry which is preliminary data.</text>
</comment>
<dbReference type="GO" id="GO:0006357">
    <property type="term" value="P:regulation of transcription by RNA polymerase II"/>
    <property type="evidence" value="ECO:0007669"/>
    <property type="project" value="InterPro"/>
</dbReference>
<gene>
    <name evidence="2" type="ORF">BZG36_02116</name>
</gene>
<dbReference type="InterPro" id="IPR036915">
    <property type="entry name" value="Cyclin-like_sf"/>
</dbReference>
<dbReference type="PANTHER" id="PTHR10026">
    <property type="entry name" value="CYCLIN"/>
    <property type="match status" value="1"/>
</dbReference>
<dbReference type="InterPro" id="IPR043198">
    <property type="entry name" value="Cyclin/Ssn8"/>
</dbReference>
<dbReference type="OrthoDB" id="10264655at2759"/>
<name>A0A261Y348_9FUNG</name>
<accession>A0A261Y348</accession>